<gene>
    <name evidence="1" type="ORF">E1284_07615</name>
</gene>
<accession>A0A4R4PAI2</accession>
<proteinExistence type="predicted"/>
<organism evidence="1 2">
    <name type="scientific">Actinomadura bangladeshensis</name>
    <dbReference type="NCBI Taxonomy" id="453573"/>
    <lineage>
        <taxon>Bacteria</taxon>
        <taxon>Bacillati</taxon>
        <taxon>Actinomycetota</taxon>
        <taxon>Actinomycetes</taxon>
        <taxon>Streptosporangiales</taxon>
        <taxon>Thermomonosporaceae</taxon>
        <taxon>Actinomadura</taxon>
    </lineage>
</organism>
<protein>
    <submittedName>
        <fullName evidence="1">DUF4307 domain-containing protein</fullName>
    </submittedName>
</protein>
<evidence type="ECO:0000313" key="1">
    <source>
        <dbReference type="EMBL" id="TDC17953.1"/>
    </source>
</evidence>
<dbReference type="InterPro" id="IPR025443">
    <property type="entry name" value="DUF4307"/>
</dbReference>
<dbReference type="Proteomes" id="UP000295431">
    <property type="component" value="Unassembled WGS sequence"/>
</dbReference>
<dbReference type="RefSeq" id="WP_131938286.1">
    <property type="nucleotide sequence ID" value="NZ_BAAAMX010000001.1"/>
</dbReference>
<sequence length="127" mass="12902">MTTSVSKPAAPAEPRRGRLGMVIAGLLAASTALGIGVLAAHAGQTPGIVPQTVSYDITDSSVTITYTVAKGAGDEVRCTIDAYDADFAILAKKEVSVPAGKSGVKGTETLTTTSRATGARIHDCRKA</sequence>
<dbReference type="Pfam" id="PF14155">
    <property type="entry name" value="DUF4307"/>
    <property type="match status" value="1"/>
</dbReference>
<keyword evidence="2" id="KW-1185">Reference proteome</keyword>
<reference evidence="1 2" key="1">
    <citation type="submission" date="2019-03" db="EMBL/GenBank/DDBJ databases">
        <title>Draft genome sequences of novel Actinobacteria.</title>
        <authorList>
            <person name="Sahin N."/>
            <person name="Ay H."/>
            <person name="Saygin H."/>
        </authorList>
    </citation>
    <scope>NUCLEOTIDE SEQUENCE [LARGE SCALE GENOMIC DNA]</scope>
    <source>
        <strain evidence="1 2">DSM 45347</strain>
    </source>
</reference>
<evidence type="ECO:0000313" key="2">
    <source>
        <dbReference type="Proteomes" id="UP000295431"/>
    </source>
</evidence>
<name>A0A4R4PAI2_9ACTN</name>
<dbReference type="AlphaFoldDB" id="A0A4R4PAI2"/>
<comment type="caution">
    <text evidence="1">The sequence shown here is derived from an EMBL/GenBank/DDBJ whole genome shotgun (WGS) entry which is preliminary data.</text>
</comment>
<dbReference type="EMBL" id="SMJW01000025">
    <property type="protein sequence ID" value="TDC17953.1"/>
    <property type="molecule type" value="Genomic_DNA"/>
</dbReference>
<dbReference type="OrthoDB" id="3477115at2"/>